<proteinExistence type="inferred from homology"/>
<accession>A0A8F9R3X5</accession>
<keyword evidence="3 6" id="KW-0812">Transmembrane</keyword>
<evidence type="ECO:0000256" key="6">
    <source>
        <dbReference type="SAM" id="Phobius"/>
    </source>
</evidence>
<dbReference type="PANTHER" id="PTHR30371">
    <property type="entry name" value="SEC-INDEPENDENT PROTEIN TRANSLOCASE PROTEIN TATC"/>
    <property type="match status" value="1"/>
</dbReference>
<dbReference type="GO" id="GO:0033281">
    <property type="term" value="C:TAT protein transport complex"/>
    <property type="evidence" value="ECO:0007669"/>
    <property type="project" value="TreeGrafter"/>
</dbReference>
<evidence type="ECO:0000256" key="3">
    <source>
        <dbReference type="ARBA" id="ARBA00022692"/>
    </source>
</evidence>
<gene>
    <name evidence="7" type="primary">tatC</name>
</gene>
<feature type="transmembrane region" description="Helical" evidence="6">
    <location>
        <begin position="216"/>
        <end position="239"/>
    </location>
</feature>
<protein>
    <submittedName>
        <fullName evidence="7">Sec-independent protein translocase component TatC</fullName>
    </submittedName>
</protein>
<keyword evidence="4 6" id="KW-1133">Transmembrane helix</keyword>
<geneLocation type="mitochondrion" evidence="7"/>
<feature type="transmembrane region" description="Helical" evidence="6">
    <location>
        <begin position="12"/>
        <end position="30"/>
    </location>
</feature>
<keyword evidence="7" id="KW-0496">Mitochondrion</keyword>
<evidence type="ECO:0000256" key="1">
    <source>
        <dbReference type="ARBA" id="ARBA00004141"/>
    </source>
</evidence>
<dbReference type="PANTHER" id="PTHR30371:SF0">
    <property type="entry name" value="SEC-INDEPENDENT PROTEIN TRANSLOCASE PROTEIN TATC, CHLOROPLASTIC-RELATED"/>
    <property type="match status" value="1"/>
</dbReference>
<dbReference type="AlphaFoldDB" id="A0A8F9R3X5"/>
<dbReference type="GO" id="GO:0009977">
    <property type="term" value="F:proton motive force dependent protein transmembrane transporter activity"/>
    <property type="evidence" value="ECO:0007669"/>
    <property type="project" value="TreeGrafter"/>
</dbReference>
<reference evidence="7" key="1">
    <citation type="submission" date="2021-04" db="EMBL/GenBank/DDBJ databases">
        <authorList>
            <person name="Wang Y."/>
            <person name="Liu G."/>
        </authorList>
    </citation>
    <scope>NUCLEOTIDE SEQUENCE</scope>
    <source>
        <strain evidence="7">Qingdao in China</strain>
    </source>
</reference>
<evidence type="ECO:0000256" key="5">
    <source>
        <dbReference type="ARBA" id="ARBA00023136"/>
    </source>
</evidence>
<dbReference type="InterPro" id="IPR002033">
    <property type="entry name" value="TatC"/>
</dbReference>
<feature type="transmembrane region" description="Helical" evidence="6">
    <location>
        <begin position="195"/>
        <end position="210"/>
    </location>
</feature>
<comment type="similarity">
    <text evidence="2">Belongs to the TatC family.</text>
</comment>
<comment type="subcellular location">
    <subcellularLocation>
        <location evidence="1">Membrane</location>
        <topology evidence="1">Multi-pass membrane protein</topology>
    </subcellularLocation>
</comment>
<dbReference type="EMBL" id="MW861541">
    <property type="protein sequence ID" value="QYJ09261.1"/>
    <property type="molecule type" value="Genomic_DNA"/>
</dbReference>
<dbReference type="Pfam" id="PF00902">
    <property type="entry name" value="TatC"/>
    <property type="match status" value="1"/>
</dbReference>
<feature type="transmembrane region" description="Helical" evidence="6">
    <location>
        <begin position="160"/>
        <end position="183"/>
    </location>
</feature>
<evidence type="ECO:0000313" key="7">
    <source>
        <dbReference type="EMBL" id="QYJ09261.1"/>
    </source>
</evidence>
<name>A0A8F9R3X5_9STRA</name>
<feature type="transmembrane region" description="Helical" evidence="6">
    <location>
        <begin position="103"/>
        <end position="124"/>
    </location>
</feature>
<feature type="transmembrane region" description="Helical" evidence="6">
    <location>
        <begin position="62"/>
        <end position="83"/>
    </location>
</feature>
<dbReference type="GO" id="GO:0065002">
    <property type="term" value="P:intracellular protein transmembrane transport"/>
    <property type="evidence" value="ECO:0007669"/>
    <property type="project" value="TreeGrafter"/>
</dbReference>
<keyword evidence="5 6" id="KW-0472">Membrane</keyword>
<evidence type="ECO:0000256" key="2">
    <source>
        <dbReference type="ARBA" id="ARBA00008882"/>
    </source>
</evidence>
<sequence>MIYNYYLEIKNRCLLLSLTWISVIFISYFYKEILLFVCMKPSIYSNTSTIFYFIFTDVKEVFSVYITLIFFLSNQILMFYLIYHVLSFISLGLYKFEYRYCKLVFITSIFFWFFSLIIFTKILFPISLNFFLSFQTLTSFKSLNFHFEAKLSEYLNFYIMFYYICTFYCQIFVVLVFFFDYINTNLNLIKNFRKLFYYLFIFLSTLVTPPDVFSQILFSICLICIYEILIFVNIFFCYLKFLIRQPIKTN</sequence>
<organism evidence="7">
    <name type="scientific">Pleurosigma intermedium</name>
    <dbReference type="NCBI Taxonomy" id="197753"/>
    <lineage>
        <taxon>Eukaryota</taxon>
        <taxon>Sar</taxon>
        <taxon>Stramenopiles</taxon>
        <taxon>Ochrophyta</taxon>
        <taxon>Bacillariophyta</taxon>
        <taxon>Bacillariophyceae</taxon>
        <taxon>Bacillariophycidae</taxon>
        <taxon>Naviculales</taxon>
        <taxon>Pleurosigmataceae</taxon>
        <taxon>Pleurosigma</taxon>
    </lineage>
</organism>
<evidence type="ECO:0000256" key="4">
    <source>
        <dbReference type="ARBA" id="ARBA00022989"/>
    </source>
</evidence>
<dbReference type="GO" id="GO:0043953">
    <property type="term" value="P:protein transport by the Tat complex"/>
    <property type="evidence" value="ECO:0007669"/>
    <property type="project" value="TreeGrafter"/>
</dbReference>